<dbReference type="InterPro" id="IPR001205">
    <property type="entry name" value="RNA-dir_pol_C"/>
</dbReference>
<feature type="domain" description="RdRp catalytic" evidence="1">
    <location>
        <begin position="228"/>
        <end position="339"/>
    </location>
</feature>
<dbReference type="GO" id="GO:0006351">
    <property type="term" value="P:DNA-templated transcription"/>
    <property type="evidence" value="ECO:0007669"/>
    <property type="project" value="InterPro"/>
</dbReference>
<reference evidence="2" key="1">
    <citation type="submission" date="2017-04" db="EMBL/GenBank/DDBJ databases">
        <title>Unveiling RNA virosphere associated with marine microorganisms.</title>
        <authorList>
            <person name="Urayama S."/>
            <person name="Takaki Y."/>
            <person name="Nishi S."/>
            <person name="Yoshida Y."/>
            <person name="Deguchi S."/>
            <person name="Takai K."/>
            <person name="Nunoura T."/>
        </authorList>
    </citation>
    <scope>NUCLEOTIDE SEQUENCE</scope>
</reference>
<protein>
    <submittedName>
        <fullName evidence="2">RdRp</fullName>
    </submittedName>
</protein>
<dbReference type="Pfam" id="PF00680">
    <property type="entry name" value="RdRP_1"/>
    <property type="match status" value="1"/>
</dbReference>
<dbReference type="GO" id="GO:0003723">
    <property type="term" value="F:RNA binding"/>
    <property type="evidence" value="ECO:0007669"/>
    <property type="project" value="InterPro"/>
</dbReference>
<dbReference type="GO" id="GO:0003968">
    <property type="term" value="F:RNA-directed RNA polymerase activity"/>
    <property type="evidence" value="ECO:0007669"/>
    <property type="project" value="InterPro"/>
</dbReference>
<dbReference type="AlphaFoldDB" id="A0A2V0RML3"/>
<dbReference type="PROSITE" id="PS50507">
    <property type="entry name" value="RDRP_SSRNA_POS"/>
    <property type="match status" value="1"/>
</dbReference>
<dbReference type="InterPro" id="IPR007094">
    <property type="entry name" value="RNA-dir_pol_PSvirus"/>
</dbReference>
<dbReference type="InterPro" id="IPR043502">
    <property type="entry name" value="DNA/RNA_pol_sf"/>
</dbReference>
<evidence type="ECO:0000313" key="2">
    <source>
        <dbReference type="EMBL" id="GBH22230.1"/>
    </source>
</evidence>
<sequence>MPIENAEHIPINALPFLKSIGNGYNEDIRTPLFGGVDRQVVADQWWTILSSVDNLFPELIDLETKQKGKIGPLSIRLPFIDRIPDINSYYTNHSDVEVGLSEVIGQFVIPGSRLRPLSARNSALQLPTNSNSGLPLFRKRNQVQEESIAMAMQNEFYPALLGWRGQANGTNTPKQRVVWMFPYSLNIAEARFFRPLHEILKNMYPFSAWITMDKVDRSITTLIDSSRGEILSSDFSSYDQSVFHQQDWFFDILRMAYQTSYHDEISMLQHWFKNIPLVFSETQMFTGEHGVPSGSTFTNQCDSIVNYLAQSSSPVATDLIQVQGDDAVIVVDNVDTHLSHLTNLGFDVNIDKQLISSTMVSYLQRLHHRDYRIGGVCRGVYPTMRALNSLLGQERFYQGWSSEMVSLRVLAILENTKWHPAFKEFVKFTVEHGDLQLKENVMSITKDNTVISKARTIPGLVPTYNQESDLSGLSSFESVRLIKEL</sequence>
<dbReference type="GO" id="GO:0039694">
    <property type="term" value="P:viral RNA genome replication"/>
    <property type="evidence" value="ECO:0007669"/>
    <property type="project" value="InterPro"/>
</dbReference>
<proteinExistence type="predicted"/>
<evidence type="ECO:0000259" key="1">
    <source>
        <dbReference type="PROSITE" id="PS50507"/>
    </source>
</evidence>
<dbReference type="SUPFAM" id="SSF56672">
    <property type="entry name" value="DNA/RNA polymerases"/>
    <property type="match status" value="1"/>
</dbReference>
<name>A0A2V0RML3_9ZZZZ</name>
<dbReference type="EMBL" id="BDQA01000789">
    <property type="protein sequence ID" value="GBH22230.1"/>
    <property type="molecule type" value="Genomic_RNA"/>
</dbReference>
<organism evidence="2">
    <name type="scientific">viral metagenome</name>
    <dbReference type="NCBI Taxonomy" id="1070528"/>
    <lineage>
        <taxon>unclassified sequences</taxon>
        <taxon>metagenomes</taxon>
        <taxon>organismal metagenomes</taxon>
    </lineage>
</organism>
<accession>A0A2V0RML3</accession>
<comment type="caution">
    <text evidence="2">The sequence shown here is derived from an EMBL/GenBank/DDBJ whole genome shotgun (WGS) entry which is preliminary data.</text>
</comment>